<feature type="domain" description="Extradiol ring-cleavage dioxygenase class III enzyme subunit B" evidence="2">
    <location>
        <begin position="10"/>
        <end position="278"/>
    </location>
</feature>
<reference evidence="3 4" key="1">
    <citation type="submission" date="2023-11" db="EMBL/GenBank/DDBJ databases">
        <title>30 novel species of actinomycetes from the DSMZ collection.</title>
        <authorList>
            <person name="Nouioui I."/>
        </authorList>
    </citation>
    <scope>NUCLEOTIDE SEQUENCE [LARGE SCALE GENOMIC DNA]</scope>
    <source>
        <strain evidence="3 4">DSM 41524</strain>
    </source>
</reference>
<sequence length="305" mass="34139">MSSGKIVAGYLAPHPPHQVYGENPPQNEPRSNGGWEQLRWAYERARATLERYRPDVLLVHSPHWETQVGHHFLSVPNLKGKSVDPIFPHLFRYNFDLNVDAELAQACHEEALSIGLTSKLMTNPDFRVDYGTITTLHMIRPQWDIPVVGVSANNSPYYLKTEEGLEEMDLLGKATAKAIERTGRRAVVLASNTLSHFHFSAEPDRPEDMTREHPKTDEGYRWDMRIIELLRRGQTKEAVALLPQFIEEAAAEVKSGGFTWMLSALGYPQIPAELHGYGTVIGTGNAIMEWDVERASTALAGAGQS</sequence>
<organism evidence="3 4">
    <name type="scientific">Streptomyces asiaticus subsp. ignotus</name>
    <dbReference type="NCBI Taxonomy" id="3098222"/>
    <lineage>
        <taxon>Bacteria</taxon>
        <taxon>Bacillati</taxon>
        <taxon>Actinomycetota</taxon>
        <taxon>Actinomycetes</taxon>
        <taxon>Kitasatosporales</taxon>
        <taxon>Streptomycetaceae</taxon>
        <taxon>Streptomyces</taxon>
        <taxon>Streptomyces violaceusniger group</taxon>
    </lineage>
</organism>
<evidence type="ECO:0000313" key="3">
    <source>
        <dbReference type="EMBL" id="MEE4597177.1"/>
    </source>
</evidence>
<comment type="caution">
    <text evidence="3">The sequence shown here is derived from an EMBL/GenBank/DDBJ whole genome shotgun (WGS) entry which is preliminary data.</text>
</comment>
<dbReference type="Gene3D" id="3.40.830.10">
    <property type="entry name" value="LigB-like"/>
    <property type="match status" value="1"/>
</dbReference>
<evidence type="ECO:0000259" key="2">
    <source>
        <dbReference type="Pfam" id="PF02900"/>
    </source>
</evidence>
<keyword evidence="4" id="KW-1185">Reference proteome</keyword>
<name>A0ABU7Q717_9ACTN</name>
<dbReference type="Pfam" id="PF02900">
    <property type="entry name" value="LigB"/>
    <property type="match status" value="1"/>
</dbReference>
<evidence type="ECO:0000313" key="4">
    <source>
        <dbReference type="Proteomes" id="UP001354709"/>
    </source>
</evidence>
<dbReference type="EMBL" id="JAZBJO010000032">
    <property type="protein sequence ID" value="MEE4597177.1"/>
    <property type="molecule type" value="Genomic_DNA"/>
</dbReference>
<dbReference type="InterPro" id="IPR004183">
    <property type="entry name" value="Xdiol_dOase_suB"/>
</dbReference>
<protein>
    <recommendedName>
        <fullName evidence="2">Extradiol ring-cleavage dioxygenase class III enzyme subunit B domain-containing protein</fullName>
    </recommendedName>
</protein>
<feature type="region of interest" description="Disordered" evidence="1">
    <location>
        <begin position="12"/>
        <end position="32"/>
    </location>
</feature>
<gene>
    <name evidence="3" type="ORF">V2J94_35695</name>
</gene>
<dbReference type="Proteomes" id="UP001354709">
    <property type="component" value="Unassembled WGS sequence"/>
</dbReference>
<accession>A0ABU7Q717</accession>
<proteinExistence type="predicted"/>
<dbReference type="SUPFAM" id="SSF53213">
    <property type="entry name" value="LigB-like"/>
    <property type="match status" value="1"/>
</dbReference>
<evidence type="ECO:0000256" key="1">
    <source>
        <dbReference type="SAM" id="MobiDB-lite"/>
    </source>
</evidence>
<dbReference type="RefSeq" id="WP_330813868.1">
    <property type="nucleotide sequence ID" value="NZ_JAZBJO010000032.1"/>
</dbReference>